<dbReference type="EMBL" id="GBXM01013273">
    <property type="protein sequence ID" value="JAH95304.1"/>
    <property type="molecule type" value="Transcribed_RNA"/>
</dbReference>
<proteinExistence type="predicted"/>
<organism evidence="1">
    <name type="scientific">Anguilla anguilla</name>
    <name type="common">European freshwater eel</name>
    <name type="synonym">Muraena anguilla</name>
    <dbReference type="NCBI Taxonomy" id="7936"/>
    <lineage>
        <taxon>Eukaryota</taxon>
        <taxon>Metazoa</taxon>
        <taxon>Chordata</taxon>
        <taxon>Craniata</taxon>
        <taxon>Vertebrata</taxon>
        <taxon>Euteleostomi</taxon>
        <taxon>Actinopterygii</taxon>
        <taxon>Neopterygii</taxon>
        <taxon>Teleostei</taxon>
        <taxon>Anguilliformes</taxon>
        <taxon>Anguillidae</taxon>
        <taxon>Anguilla</taxon>
    </lineage>
</organism>
<protein>
    <submittedName>
        <fullName evidence="1">Uncharacterized protein</fullName>
    </submittedName>
</protein>
<sequence>MGEEGAWDPDVQSLLLEILPRVEKQRNNTCCTPSFLFSTSPPPLSSYLLIVSNQNSAQGLVFFFSIRNSRCSTLYNSSRVSEREMFVPFFSPLHSSLLPSLQGGGSTVSRQFQGGC</sequence>
<accession>A0A0E9WYA0</accession>
<reference evidence="1" key="1">
    <citation type="submission" date="2014-11" db="EMBL/GenBank/DDBJ databases">
        <authorList>
            <person name="Amaro Gonzalez C."/>
        </authorList>
    </citation>
    <scope>NUCLEOTIDE SEQUENCE</scope>
</reference>
<dbReference type="AlphaFoldDB" id="A0A0E9WYA0"/>
<reference evidence="1" key="2">
    <citation type="journal article" date="2015" name="Fish Shellfish Immunol.">
        <title>Early steps in the European eel (Anguilla anguilla)-Vibrio vulnificus interaction in the gills: Role of the RtxA13 toxin.</title>
        <authorList>
            <person name="Callol A."/>
            <person name="Pajuelo D."/>
            <person name="Ebbesson L."/>
            <person name="Teles M."/>
            <person name="MacKenzie S."/>
            <person name="Amaro C."/>
        </authorList>
    </citation>
    <scope>NUCLEOTIDE SEQUENCE</scope>
</reference>
<name>A0A0E9WYA0_ANGAN</name>
<evidence type="ECO:0000313" key="1">
    <source>
        <dbReference type="EMBL" id="JAH95304.1"/>
    </source>
</evidence>